<name>A0A7J6P416_PEROL</name>
<feature type="region of interest" description="Disordered" evidence="2">
    <location>
        <begin position="1"/>
        <end position="91"/>
    </location>
</feature>
<gene>
    <name evidence="4" type="primary">OSKBETA1_2</name>
    <name evidence="4" type="ORF">FOZ62_025398</name>
</gene>
<feature type="domain" description="AMP-activated protein kinase glycogen-binding" evidence="3">
    <location>
        <begin position="91"/>
        <end position="161"/>
    </location>
</feature>
<protein>
    <submittedName>
        <fullName evidence="4">Protein kinase, AMP-activated, beta</fullName>
    </submittedName>
</protein>
<dbReference type="GO" id="GO:0005737">
    <property type="term" value="C:cytoplasm"/>
    <property type="evidence" value="ECO:0007669"/>
    <property type="project" value="TreeGrafter"/>
</dbReference>
<keyword evidence="4" id="KW-0808">Transferase</keyword>
<dbReference type="InterPro" id="IPR013783">
    <property type="entry name" value="Ig-like_fold"/>
</dbReference>
<keyword evidence="4" id="KW-0418">Kinase</keyword>
<evidence type="ECO:0000259" key="3">
    <source>
        <dbReference type="Pfam" id="PF16561"/>
    </source>
</evidence>
<dbReference type="GO" id="GO:0031588">
    <property type="term" value="C:nucleotide-activated protein kinase complex"/>
    <property type="evidence" value="ECO:0007669"/>
    <property type="project" value="TreeGrafter"/>
</dbReference>
<accession>A0A7J6P416</accession>
<dbReference type="GO" id="GO:0007165">
    <property type="term" value="P:signal transduction"/>
    <property type="evidence" value="ECO:0007669"/>
    <property type="project" value="TreeGrafter"/>
</dbReference>
<comment type="caution">
    <text evidence="4">The sequence shown here is derived from an EMBL/GenBank/DDBJ whole genome shotgun (WGS) entry which is preliminary data.</text>
</comment>
<dbReference type="Proteomes" id="UP000574390">
    <property type="component" value="Unassembled WGS sequence"/>
</dbReference>
<comment type="similarity">
    <text evidence="1">Belongs to the 5'-AMP-activated protein kinase beta subunit family.</text>
</comment>
<dbReference type="GO" id="GO:0019901">
    <property type="term" value="F:protein kinase binding"/>
    <property type="evidence" value="ECO:0007669"/>
    <property type="project" value="TreeGrafter"/>
</dbReference>
<dbReference type="GO" id="GO:0005634">
    <property type="term" value="C:nucleus"/>
    <property type="evidence" value="ECO:0007669"/>
    <property type="project" value="TreeGrafter"/>
</dbReference>
<dbReference type="CDD" id="cd02859">
    <property type="entry name" value="E_set_AMPKbeta_like_N"/>
    <property type="match status" value="1"/>
</dbReference>
<evidence type="ECO:0000313" key="5">
    <source>
        <dbReference type="Proteomes" id="UP000574390"/>
    </source>
</evidence>
<sequence length="161" mass="17903">MGNHPSGRTQGHTARATRPRSEDAIMQNNRAQRHPRSGTPQQHQRPRPSTPSLPRPSGDVAQPPTHHGADIGPAVSVQSTSPSSASDRPRVPVMFRWNGDGHRVSLVGTFNNWRTHLPMVRSGQEFYQIVEVPRGFHQYAFDVDGEMKYASEQPVTHEDDG</sequence>
<dbReference type="PANTHER" id="PTHR10343:SF84">
    <property type="entry name" value="5'-AMP-ACTIVATED PROTEIN KINASE SUBUNIT BETA-1"/>
    <property type="match status" value="1"/>
</dbReference>
<dbReference type="InterPro" id="IPR050827">
    <property type="entry name" value="CRP1_MDG1_kinase"/>
</dbReference>
<feature type="compositionally biased region" description="Low complexity" evidence="2">
    <location>
        <begin position="73"/>
        <end position="86"/>
    </location>
</feature>
<evidence type="ECO:0000256" key="2">
    <source>
        <dbReference type="SAM" id="MobiDB-lite"/>
    </source>
</evidence>
<dbReference type="AlphaFoldDB" id="A0A7J6P416"/>
<dbReference type="GO" id="GO:0016301">
    <property type="term" value="F:kinase activity"/>
    <property type="evidence" value="ECO:0007669"/>
    <property type="project" value="UniProtKB-KW"/>
</dbReference>
<dbReference type="Pfam" id="PF16561">
    <property type="entry name" value="AMPK1_CBM"/>
    <property type="match status" value="1"/>
</dbReference>
<dbReference type="Gene3D" id="2.60.40.10">
    <property type="entry name" value="Immunoglobulins"/>
    <property type="match status" value="1"/>
</dbReference>
<dbReference type="SUPFAM" id="SSF81296">
    <property type="entry name" value="E set domains"/>
    <property type="match status" value="1"/>
</dbReference>
<proteinExistence type="inferred from homology"/>
<evidence type="ECO:0000313" key="4">
    <source>
        <dbReference type="EMBL" id="KAF4690061.1"/>
    </source>
</evidence>
<organism evidence="4 5">
    <name type="scientific">Perkinsus olseni</name>
    <name type="common">Perkinsus atlanticus</name>
    <dbReference type="NCBI Taxonomy" id="32597"/>
    <lineage>
        <taxon>Eukaryota</taxon>
        <taxon>Sar</taxon>
        <taxon>Alveolata</taxon>
        <taxon>Perkinsozoa</taxon>
        <taxon>Perkinsea</taxon>
        <taxon>Perkinsida</taxon>
        <taxon>Perkinsidae</taxon>
        <taxon>Perkinsus</taxon>
    </lineage>
</organism>
<reference evidence="4 5" key="1">
    <citation type="submission" date="2020-04" db="EMBL/GenBank/DDBJ databases">
        <title>Perkinsus olseni comparative genomics.</title>
        <authorList>
            <person name="Bogema D.R."/>
        </authorList>
    </citation>
    <scope>NUCLEOTIDE SEQUENCE [LARGE SCALE GENOMIC DNA]</scope>
    <source>
        <strain evidence="4">ATCC PRA-205</strain>
    </source>
</reference>
<evidence type="ECO:0000256" key="1">
    <source>
        <dbReference type="ARBA" id="ARBA00010926"/>
    </source>
</evidence>
<dbReference type="PANTHER" id="PTHR10343">
    <property type="entry name" value="5'-AMP-ACTIVATED PROTEIN KINASE , BETA SUBUNIT"/>
    <property type="match status" value="1"/>
</dbReference>
<feature type="compositionally biased region" description="Polar residues" evidence="2">
    <location>
        <begin position="1"/>
        <end position="12"/>
    </location>
</feature>
<dbReference type="InterPro" id="IPR014756">
    <property type="entry name" value="Ig_E-set"/>
</dbReference>
<feature type="non-terminal residue" evidence="4">
    <location>
        <position position="1"/>
    </location>
</feature>
<dbReference type="EMBL" id="JABANM010036456">
    <property type="protein sequence ID" value="KAF4690061.1"/>
    <property type="molecule type" value="Genomic_DNA"/>
</dbReference>
<dbReference type="InterPro" id="IPR032640">
    <property type="entry name" value="AMPK1_CBM"/>
</dbReference>